<dbReference type="Gene3D" id="3.40.50.300">
    <property type="entry name" value="P-loop containing nucleotide triphosphate hydrolases"/>
    <property type="match status" value="1"/>
</dbReference>
<dbReference type="UniPathway" id="UPA00988"/>
<dbReference type="EMBL" id="GEDV01002968">
    <property type="protein sequence ID" value="JAP85589.1"/>
    <property type="molecule type" value="Transcribed_RNA"/>
</dbReference>
<evidence type="ECO:0000256" key="2">
    <source>
        <dbReference type="ARBA" id="ARBA00004496"/>
    </source>
</evidence>
<comment type="pathway">
    <text evidence="3">tRNA modification; 5-methoxycarbonylmethyl-2-thiouridine-tRNA biosynthesis.</text>
</comment>
<keyword evidence="7" id="KW-0819">tRNA processing</keyword>
<dbReference type="PANTHER" id="PTHR12896:SF1">
    <property type="entry name" value="ELONGATOR COMPLEX PROTEIN 4"/>
    <property type="match status" value="1"/>
</dbReference>
<keyword evidence="8" id="KW-0539">Nucleus</keyword>
<dbReference type="GO" id="GO:0008023">
    <property type="term" value="C:transcription elongation factor complex"/>
    <property type="evidence" value="ECO:0007669"/>
    <property type="project" value="TreeGrafter"/>
</dbReference>
<dbReference type="GO" id="GO:0005737">
    <property type="term" value="C:cytoplasm"/>
    <property type="evidence" value="ECO:0007669"/>
    <property type="project" value="UniProtKB-SubCell"/>
</dbReference>
<evidence type="ECO:0000313" key="9">
    <source>
        <dbReference type="EMBL" id="JAP85589.1"/>
    </source>
</evidence>
<evidence type="ECO:0000256" key="7">
    <source>
        <dbReference type="ARBA" id="ARBA00022694"/>
    </source>
</evidence>
<sequence length="363" mass="39936">MSSSFQKSTRPAHRGIAGTKLSPHTAETVLSCGVSALDYILGGGLPLGGILLVEEDAFGTYCGQLLKYYVAEGIEQQHRIYFASGDFEPTKFLRELPRTLQVATGSTTQHAPASVASDGDLKIAFRYERMAKQDSLLDYEELNHVFDFSDRIESAKLASACVVTFDPCERWREATNGHVGAALNPNYESVLAGVSRLVDEAKADENQSHFAVRIALQGLCSPTWGSVAGFSSFLHTLKAVIRGEPVSVFVTVPAVITRAHPSVLRRCRRLADIVLKIQAFDDHERGANPLYKNYHGLLQIVKLCRLSSLGIRMPECDFLFHQRSKKFVVERLHLPPELGPDENALAESKIPGLACASNQKFSF</sequence>
<evidence type="ECO:0000256" key="3">
    <source>
        <dbReference type="ARBA" id="ARBA00005043"/>
    </source>
</evidence>
<name>A0A131Z2C9_RHIAP</name>
<proteinExistence type="inferred from homology"/>
<dbReference type="GO" id="GO:0033588">
    <property type="term" value="C:elongator holoenzyme complex"/>
    <property type="evidence" value="ECO:0007669"/>
    <property type="project" value="InterPro"/>
</dbReference>
<accession>A0A131Z2C9</accession>
<evidence type="ECO:0000256" key="4">
    <source>
        <dbReference type="ARBA" id="ARBA00007573"/>
    </source>
</evidence>
<keyword evidence="6" id="KW-0963">Cytoplasm</keyword>
<evidence type="ECO:0000256" key="1">
    <source>
        <dbReference type="ARBA" id="ARBA00004123"/>
    </source>
</evidence>
<dbReference type="AlphaFoldDB" id="A0A131Z2C9"/>
<protein>
    <recommendedName>
        <fullName evidence="5">Elongator complex protein 4</fullName>
    </recommendedName>
</protein>
<dbReference type="InterPro" id="IPR008728">
    <property type="entry name" value="Elongator_complex_protein_4"/>
</dbReference>
<organism evidence="9">
    <name type="scientific">Rhipicephalus appendiculatus</name>
    <name type="common">Brown ear tick</name>
    <dbReference type="NCBI Taxonomy" id="34631"/>
    <lineage>
        <taxon>Eukaryota</taxon>
        <taxon>Metazoa</taxon>
        <taxon>Ecdysozoa</taxon>
        <taxon>Arthropoda</taxon>
        <taxon>Chelicerata</taxon>
        <taxon>Arachnida</taxon>
        <taxon>Acari</taxon>
        <taxon>Parasitiformes</taxon>
        <taxon>Ixodida</taxon>
        <taxon>Ixodoidea</taxon>
        <taxon>Ixodidae</taxon>
        <taxon>Rhipicephalinae</taxon>
        <taxon>Rhipicephalus</taxon>
        <taxon>Rhipicephalus</taxon>
    </lineage>
</organism>
<evidence type="ECO:0000256" key="8">
    <source>
        <dbReference type="ARBA" id="ARBA00023242"/>
    </source>
</evidence>
<evidence type="ECO:0000256" key="5">
    <source>
        <dbReference type="ARBA" id="ARBA00020265"/>
    </source>
</evidence>
<evidence type="ECO:0000256" key="6">
    <source>
        <dbReference type="ARBA" id="ARBA00022490"/>
    </source>
</evidence>
<comment type="similarity">
    <text evidence="4">Belongs to the ELP4 family.</text>
</comment>
<dbReference type="CDD" id="cd19494">
    <property type="entry name" value="Elp4"/>
    <property type="match status" value="1"/>
</dbReference>
<comment type="subcellular location">
    <subcellularLocation>
        <location evidence="2">Cytoplasm</location>
    </subcellularLocation>
    <subcellularLocation>
        <location evidence="1">Nucleus</location>
    </subcellularLocation>
</comment>
<reference evidence="9" key="1">
    <citation type="journal article" date="2016" name="Ticks Tick Borne Dis.">
        <title>De novo assembly and annotation of the salivary gland transcriptome of Rhipicephalus appendiculatus male and female ticks during blood feeding.</title>
        <authorList>
            <person name="de Castro M.H."/>
            <person name="de Klerk D."/>
            <person name="Pienaar R."/>
            <person name="Latif A.A."/>
            <person name="Rees D.J."/>
            <person name="Mans B.J."/>
        </authorList>
    </citation>
    <scope>NUCLEOTIDE SEQUENCE</scope>
    <source>
        <tissue evidence="9">Salivary glands</tissue>
    </source>
</reference>
<dbReference type="GO" id="GO:0002098">
    <property type="term" value="P:tRNA wobble uridine modification"/>
    <property type="evidence" value="ECO:0007669"/>
    <property type="project" value="InterPro"/>
</dbReference>
<dbReference type="InterPro" id="IPR027417">
    <property type="entry name" value="P-loop_NTPase"/>
</dbReference>
<dbReference type="PANTHER" id="PTHR12896">
    <property type="entry name" value="PAX6 NEIGHBOR PROTEIN PAXNEB"/>
    <property type="match status" value="1"/>
</dbReference>
<dbReference type="Pfam" id="PF05625">
    <property type="entry name" value="PAXNEB"/>
    <property type="match status" value="1"/>
</dbReference>